<keyword evidence="1" id="KW-1133">Transmembrane helix</keyword>
<evidence type="ECO:0000259" key="2">
    <source>
        <dbReference type="Pfam" id="PF07584"/>
    </source>
</evidence>
<sequence length="373" mass="39860">MLAFLLPAALFALAALALPALVHLARRSEATLTEFAALRWLDRRPKPRQRLRFDEWPLLLVRLLLIALAALWLARPVLRDTADATPWVAVVPGVDVSGLTLADDAERRWLAPGFPPLTATPPPAGSVASLVRQLDAELPAGAPLTVVVPERLAGLDSERLRLTREVEWVVRAGTMQAATVAAAPPPSLAVRYAAGEANTLRYLRAAAVAWQAPDQPLRYAAASADAPLPARSEVLVWLVPGDLPAAVHSWVKAGGTALIGMSTNVDMAGGTRGDIATEVSRGRGRLLQLTQPLAPAAMPALLEPDFPQRLRALLADAPPPPTQAFAADVAPLRGASGYVPPAREVQPWLALLIAALLIVERWMATRRTRRVAP</sequence>
<proteinExistence type="predicted"/>
<accession>A0ABV7XE88</accession>
<organism evidence="3 4">
    <name type="scientific">Sphingoaurantiacus capsulatus</name>
    <dbReference type="NCBI Taxonomy" id="1771310"/>
    <lineage>
        <taxon>Bacteria</taxon>
        <taxon>Pseudomonadati</taxon>
        <taxon>Pseudomonadota</taxon>
        <taxon>Alphaproteobacteria</taxon>
        <taxon>Sphingomonadales</taxon>
        <taxon>Sphingosinicellaceae</taxon>
        <taxon>Sphingoaurantiacus</taxon>
    </lineage>
</organism>
<feature type="domain" description="Aerotolerance regulator N-terminal" evidence="2">
    <location>
        <begin position="1"/>
        <end position="76"/>
    </location>
</feature>
<reference evidence="4" key="1">
    <citation type="journal article" date="2019" name="Int. J. Syst. Evol. Microbiol.">
        <title>The Global Catalogue of Microorganisms (GCM) 10K type strain sequencing project: providing services to taxonomists for standard genome sequencing and annotation.</title>
        <authorList>
            <consortium name="The Broad Institute Genomics Platform"/>
            <consortium name="The Broad Institute Genome Sequencing Center for Infectious Disease"/>
            <person name="Wu L."/>
            <person name="Ma J."/>
        </authorList>
    </citation>
    <scope>NUCLEOTIDE SEQUENCE [LARGE SCALE GENOMIC DNA]</scope>
    <source>
        <strain evidence="4">KCTC 42644</strain>
    </source>
</reference>
<evidence type="ECO:0000313" key="3">
    <source>
        <dbReference type="EMBL" id="MFC3714063.1"/>
    </source>
</evidence>
<keyword evidence="1" id="KW-0472">Membrane</keyword>
<keyword evidence="1" id="KW-0812">Transmembrane</keyword>
<keyword evidence="4" id="KW-1185">Reference proteome</keyword>
<dbReference type="RefSeq" id="WP_380863151.1">
    <property type="nucleotide sequence ID" value="NZ_JBHRXV010000011.1"/>
</dbReference>
<evidence type="ECO:0000313" key="4">
    <source>
        <dbReference type="Proteomes" id="UP001595615"/>
    </source>
</evidence>
<dbReference type="Pfam" id="PF07584">
    <property type="entry name" value="BatA"/>
    <property type="match status" value="1"/>
</dbReference>
<dbReference type="InterPro" id="IPR011933">
    <property type="entry name" value="Double_TM_dom"/>
</dbReference>
<dbReference type="Proteomes" id="UP001595615">
    <property type="component" value="Unassembled WGS sequence"/>
</dbReference>
<dbReference type="EMBL" id="JBHRXV010000011">
    <property type="protein sequence ID" value="MFC3714063.1"/>
    <property type="molecule type" value="Genomic_DNA"/>
</dbReference>
<name>A0ABV7XE88_9SPHN</name>
<dbReference type="InterPro" id="IPR024163">
    <property type="entry name" value="Aerotolerance_reg_N"/>
</dbReference>
<gene>
    <name evidence="3" type="ORF">ACFOMD_15945</name>
</gene>
<dbReference type="NCBIfam" id="TIGR02226">
    <property type="entry name" value="two_anch"/>
    <property type="match status" value="1"/>
</dbReference>
<comment type="caution">
    <text evidence="3">The sequence shown here is derived from an EMBL/GenBank/DDBJ whole genome shotgun (WGS) entry which is preliminary data.</text>
</comment>
<feature type="transmembrane region" description="Helical" evidence="1">
    <location>
        <begin position="56"/>
        <end position="74"/>
    </location>
</feature>
<protein>
    <submittedName>
        <fullName evidence="3">BatA domain-containing protein</fullName>
    </submittedName>
</protein>
<evidence type="ECO:0000256" key="1">
    <source>
        <dbReference type="SAM" id="Phobius"/>
    </source>
</evidence>